<evidence type="ECO:0000256" key="3">
    <source>
        <dbReference type="ARBA" id="ARBA00022692"/>
    </source>
</evidence>
<dbReference type="Pfam" id="PF03239">
    <property type="entry name" value="FTR1"/>
    <property type="match status" value="1"/>
</dbReference>
<feature type="transmembrane region" description="Helical" evidence="6">
    <location>
        <begin position="146"/>
        <end position="171"/>
    </location>
</feature>
<dbReference type="NCBIfam" id="NF041756">
    <property type="entry name" value="EfeU"/>
    <property type="match status" value="1"/>
</dbReference>
<evidence type="ECO:0000256" key="4">
    <source>
        <dbReference type="ARBA" id="ARBA00022989"/>
    </source>
</evidence>
<feature type="transmembrane region" description="Helical" evidence="6">
    <location>
        <begin position="71"/>
        <end position="89"/>
    </location>
</feature>
<evidence type="ECO:0000256" key="5">
    <source>
        <dbReference type="ARBA" id="ARBA00023136"/>
    </source>
</evidence>
<sequence length="274" mass="28576">MLVSFLIMLREGLEAALVVGVVAGCLRRQEQGGWMPLVWIGVLCAVLACLGAGLLLDLLGSEFPQRQQEMFEAAVSLLAATMLTAMAFWMRRAGRAMAGEMRARVARAVGSGSAWALVAMVFLAVAREGLEAVIFLLALLRQSEGWSVPLGAVLGLAAAALAGTAIAWGGVRLPLARFFRWTGVVLLLAAAGLAAGALRALHEAGLWNALQQVPFDLSHTLPADGAAGAVLAGLFGYADRPSLGELALYLLFLLVTLPLFLAPQPPAAAPAARA</sequence>
<comment type="similarity">
    <text evidence="2">Belongs to the oxidase-dependent Fe transporter (OFeT) (TC 9.A.10.1) family.</text>
</comment>
<feature type="transmembrane region" description="Helical" evidence="6">
    <location>
        <begin position="38"/>
        <end position="59"/>
    </location>
</feature>
<feature type="transmembrane region" description="Helical" evidence="6">
    <location>
        <begin position="221"/>
        <end position="239"/>
    </location>
</feature>
<dbReference type="RefSeq" id="WP_207419379.1">
    <property type="nucleotide sequence ID" value="NZ_CP061177.1"/>
</dbReference>
<dbReference type="InterPro" id="IPR004923">
    <property type="entry name" value="FTR1/Fip1/EfeU"/>
</dbReference>
<protein>
    <submittedName>
        <fullName evidence="7">FTR1 family protein</fullName>
    </submittedName>
</protein>
<organism evidence="7 8">
    <name type="scientific">Roseomonas haemaphysalidis</name>
    <dbReference type="NCBI Taxonomy" id="2768162"/>
    <lineage>
        <taxon>Bacteria</taxon>
        <taxon>Pseudomonadati</taxon>
        <taxon>Pseudomonadota</taxon>
        <taxon>Alphaproteobacteria</taxon>
        <taxon>Acetobacterales</taxon>
        <taxon>Roseomonadaceae</taxon>
        <taxon>Roseomonas</taxon>
    </lineage>
</organism>
<keyword evidence="8" id="KW-1185">Reference proteome</keyword>
<name>A0ABS3KUP2_9PROT</name>
<keyword evidence="5 6" id="KW-0472">Membrane</keyword>
<feature type="transmembrane region" description="Helical" evidence="6">
    <location>
        <begin position="109"/>
        <end position="126"/>
    </location>
</feature>
<gene>
    <name evidence="7" type="ORF">IAI61_19420</name>
</gene>
<evidence type="ECO:0000256" key="2">
    <source>
        <dbReference type="ARBA" id="ARBA00008333"/>
    </source>
</evidence>
<feature type="transmembrane region" description="Helical" evidence="6">
    <location>
        <begin position="246"/>
        <end position="263"/>
    </location>
</feature>
<comment type="subcellular location">
    <subcellularLocation>
        <location evidence="1">Membrane</location>
        <topology evidence="1">Multi-pass membrane protein</topology>
    </subcellularLocation>
</comment>
<evidence type="ECO:0000313" key="7">
    <source>
        <dbReference type="EMBL" id="MBO1081205.1"/>
    </source>
</evidence>
<reference evidence="7 8" key="1">
    <citation type="submission" date="2020-09" db="EMBL/GenBank/DDBJ databases">
        <title>Roseomonas.</title>
        <authorList>
            <person name="Zhu W."/>
        </authorList>
    </citation>
    <scope>NUCLEOTIDE SEQUENCE [LARGE SCALE GENOMIC DNA]</scope>
    <source>
        <strain evidence="7 8">573</strain>
    </source>
</reference>
<keyword evidence="3 6" id="KW-0812">Transmembrane</keyword>
<feature type="transmembrane region" description="Helical" evidence="6">
    <location>
        <begin position="178"/>
        <end position="201"/>
    </location>
</feature>
<keyword evidence="4 6" id="KW-1133">Transmembrane helix</keyword>
<dbReference type="EMBL" id="JACTNG010000013">
    <property type="protein sequence ID" value="MBO1081205.1"/>
    <property type="molecule type" value="Genomic_DNA"/>
</dbReference>
<evidence type="ECO:0000256" key="1">
    <source>
        <dbReference type="ARBA" id="ARBA00004141"/>
    </source>
</evidence>
<evidence type="ECO:0000256" key="6">
    <source>
        <dbReference type="SAM" id="Phobius"/>
    </source>
</evidence>
<dbReference type="PANTHER" id="PTHR31632:SF2">
    <property type="entry name" value="PLASMA MEMBRANE IRON PERMEASE"/>
    <property type="match status" value="1"/>
</dbReference>
<accession>A0ABS3KUP2</accession>
<proteinExistence type="inferred from homology"/>
<evidence type="ECO:0000313" key="8">
    <source>
        <dbReference type="Proteomes" id="UP001518989"/>
    </source>
</evidence>
<dbReference type="Proteomes" id="UP001518989">
    <property type="component" value="Unassembled WGS sequence"/>
</dbReference>
<dbReference type="PANTHER" id="PTHR31632">
    <property type="entry name" value="IRON TRANSPORTER FTH1"/>
    <property type="match status" value="1"/>
</dbReference>
<comment type="caution">
    <text evidence="7">The sequence shown here is derived from an EMBL/GenBank/DDBJ whole genome shotgun (WGS) entry which is preliminary data.</text>
</comment>